<evidence type="ECO:0000313" key="3">
    <source>
        <dbReference type="Proteomes" id="UP001396898"/>
    </source>
</evidence>
<keyword evidence="3" id="KW-1185">Reference proteome</keyword>
<comment type="caution">
    <text evidence="2">The sequence shown here is derived from an EMBL/GenBank/DDBJ whole genome shotgun (WGS) entry which is preliminary data.</text>
</comment>
<feature type="compositionally biased region" description="Polar residues" evidence="1">
    <location>
        <begin position="960"/>
        <end position="975"/>
    </location>
</feature>
<protein>
    <submittedName>
        <fullName evidence="2">Nucleoside phosphorylase</fullName>
    </submittedName>
</protein>
<gene>
    <name evidence="2" type="ORF">PG991_013540</name>
</gene>
<feature type="compositionally biased region" description="Low complexity" evidence="1">
    <location>
        <begin position="923"/>
        <end position="942"/>
    </location>
</feature>
<dbReference type="EMBL" id="JAQQWI010000018">
    <property type="protein sequence ID" value="KAK8001318.1"/>
    <property type="molecule type" value="Genomic_DNA"/>
</dbReference>
<proteinExistence type="predicted"/>
<reference evidence="2 3" key="1">
    <citation type="submission" date="2023-01" db="EMBL/GenBank/DDBJ databases">
        <title>Analysis of 21 Apiospora genomes using comparative genomics revels a genus with tremendous synthesis potential of carbohydrate active enzymes and secondary metabolites.</title>
        <authorList>
            <person name="Sorensen T."/>
        </authorList>
    </citation>
    <scope>NUCLEOTIDE SEQUENCE [LARGE SCALE GENOMIC DNA]</scope>
    <source>
        <strain evidence="2 3">CBS 20057</strain>
    </source>
</reference>
<dbReference type="Proteomes" id="UP001396898">
    <property type="component" value="Unassembled WGS sequence"/>
</dbReference>
<evidence type="ECO:0000313" key="2">
    <source>
        <dbReference type="EMBL" id="KAK8001318.1"/>
    </source>
</evidence>
<evidence type="ECO:0000256" key="1">
    <source>
        <dbReference type="SAM" id="MobiDB-lite"/>
    </source>
</evidence>
<name>A0ABR1R6G3_9PEZI</name>
<accession>A0ABR1R6G3</accession>
<organism evidence="2 3">
    <name type="scientific">Apiospora marii</name>
    <dbReference type="NCBI Taxonomy" id="335849"/>
    <lineage>
        <taxon>Eukaryota</taxon>
        <taxon>Fungi</taxon>
        <taxon>Dikarya</taxon>
        <taxon>Ascomycota</taxon>
        <taxon>Pezizomycotina</taxon>
        <taxon>Sordariomycetes</taxon>
        <taxon>Xylariomycetidae</taxon>
        <taxon>Amphisphaeriales</taxon>
        <taxon>Apiosporaceae</taxon>
        <taxon>Apiospora</taxon>
    </lineage>
</organism>
<feature type="region of interest" description="Disordered" evidence="1">
    <location>
        <begin position="920"/>
        <end position="992"/>
    </location>
</feature>
<sequence length="992" mass="110533">MRKKDWKVYPDTSSLRTTRLDKAIFEIAQEIDTLFPPSIERNQLQGLPKALPHILEDFAFRIGREDPETKCCRLMYLVHRYNPHIVDAIIESFTDEGDDSKVEEAGSMPVDEKISPWKSKNDVKEMQSGVKYQWVHYSGPPEEFEDAPELQEYSNILLHSPAYAWLQDAIHRALDMVTEGVADMHKQVREVVLTAMHREAQLHVSPRKRPTTQTVQIEVPWMLRFFESQGYPTPWSEVLPQIIVLTGSTGRVWASTVRQYLGSIWKRTGLQVLELLQKLLDDVSMEHDCTIFGNTELSARIQGSVEDVLTIRIHGIPHIVAEVATILTWLSGALRASTREDCTTYGLTSCVPRSPGFKDDSSRRTVEHELAFQINYGSEMNPPLGTGACWMGLFGNPVVVTGFMTPCRQDPVPGCEIPLEMMADLARSRKISNFGGRLMIKGFSTALIPTAMSDGCIFWHAVTSPDGDYLSFSDSRIKDHICSYPSGLTISDLVTSRHIVGWCPETIVYTGSRMANYQIDWSGLPKPRPGCAFEKVSIVGGQFITGGVSCIIGKKDKAVHVRSRDDYTMRLKWISKKFVVLYDVVERRAWLVDGVSALLHLVRASLKRDATDAFKSHFLFQESGFQEAPPDIDGKSAAIHILTNRNNTALPLYSKPDSLREETSSSTAGVQSTVIMRTKTDYCLKDRIESICDILEQIMAHQADVTSQDGVGFRVKCTTHRQLEGFDFMDIATDEDPFWPRITTLQSGGKGWVDFIRAIQAITLFGSGFGDLIRPAPQSDHTPPVRACSGCNYNTNVPPLCDYLAVCVSDIQEIIQKRGSQRTTPLRLVDDIYWHAPTQPFEICRCTGETNNRPDRVQVLLPGTFSKLWARNLRSPSLAASPRGALLFGHSRGFPLRWGDKGDPDVGQPELSIDDLEATFHDSGIGSSMGASSDGSAAPGNSPRSSEGPEVASEAHQSNKRPQTALLDTSSSTVEEPSRRRQKLIGMFSGRT</sequence>